<dbReference type="EMBL" id="LS483447">
    <property type="protein sequence ID" value="SQH73056.1"/>
    <property type="molecule type" value="Genomic_DNA"/>
</dbReference>
<evidence type="ECO:0000259" key="7">
    <source>
        <dbReference type="Pfam" id="PF00144"/>
    </source>
</evidence>
<dbReference type="GO" id="GO:0009254">
    <property type="term" value="P:peptidoglycan turnover"/>
    <property type="evidence" value="ECO:0007669"/>
    <property type="project" value="TreeGrafter"/>
</dbReference>
<evidence type="ECO:0000256" key="1">
    <source>
        <dbReference type="ARBA" id="ARBA00001231"/>
    </source>
</evidence>
<feature type="domain" description="Glycoside hydrolase family 3 N-terminal" evidence="8">
    <location>
        <begin position="55"/>
        <end position="369"/>
    </location>
</feature>
<dbReference type="PANTHER" id="PTHR30480:SF13">
    <property type="entry name" value="BETA-HEXOSAMINIDASE"/>
    <property type="match status" value="1"/>
</dbReference>
<name>A0A2X4PGN9_9PORP</name>
<sequence length="1021" mass="114396">MRKSCLSILSLLLLMLFPLSGESQRTIEYKPRLLSRVDEHEMHSWVNARIKEMSLEQQIGQLIMPIIYPKTDKQSILQAQTLVKEIEVGGILYQKGLLSEQYAMNMSLQAVADLPLLISLDGEYGLWMRLKDAPRYPKAMALGHIRDKRYIYWYGRELARQCRLMGIHIDFAPVLDINNNPRNPVIGTRSFGTDIDKVLENGLIFSAGLEDGGILSVAKHFPGHGNTDVDSHKALPLISGSKEDLFSTEIVPFQAYTQAGFGGMMIGHLRVPALETDPQTPASMSMAIVSDLLIRQLGFRGLIFTDAMEMQGMQTPGEHPISVRAVQAGADILLGPTNPKQVQRELMQAVSSGVLSKKEIELHCRKILSYKYALLITPGIPDIYSSKEISGLVRSPYGLQFCKQLWRESIEIKRGADKLPLEIDDRVALLQLGASKSNRFGAELQRAGLKKQICYPTASAAETNRILEQLKSYQTVIVSICSSKPSAFSSIVNRLVTSKRVILCFLTTPFAEEALKLKALPTVLLHAFESCDEAMQAAAEKLLSPAYTYALKLSAEDENLYQQILVAIELVRQQGKEKPDQIVPQGGMEGETNSDLLPSVLPREKLQLLRHKIEEIVSHAIEEKAFPGCQILAIHRGKPLYEGYFGHLTYDNKEQPVGHNIIYDLASITKAAATTPAVMLLIDQGKLSLSTRVEDVLPRFRKTAVGSLRLRELLLHTSGLLSGLNFYEDLIDPNSYQGPLKTSSYASGYIQVAHRSWANPDFSFQPLWISENPGGNFDRQFSSRLWISRDFKDVMLDRIAALKLKNRGRYRYSDLNFVLIQQMIEARSKLSLDEFVGKYLYRPIGSHLCFNPIRKGVPTSRIAPAQDDRFIRKEVLKGVVDDETAACLGGVSGNAGLFGSARDLAPLLLLYANEGRAQGKQIINKSTLRQFTSKEDPRHNRFLGFDRQRSRELNYIAGAASMSTYGHTGFTGTCFWVDPKKDLIFIFLSNRSYPSRTHTALMRLNVRQRIHQACYEALEQQ</sequence>
<dbReference type="InterPro" id="IPR001764">
    <property type="entry name" value="Glyco_hydro_3_N"/>
</dbReference>
<comment type="catalytic activity">
    <reaction evidence="1">
        <text>Hydrolysis of terminal non-reducing N-acetyl-D-hexosamine residues in N-acetyl-beta-D-hexosaminides.</text>
        <dbReference type="EC" id="3.2.1.52"/>
    </reaction>
</comment>
<proteinExistence type="inferred from homology"/>
<dbReference type="SUPFAM" id="SSF56601">
    <property type="entry name" value="beta-lactamase/transpeptidase-like"/>
    <property type="match status" value="1"/>
</dbReference>
<dbReference type="InterPro" id="IPR050226">
    <property type="entry name" value="NagZ_Beta-hexosaminidase"/>
</dbReference>
<dbReference type="GO" id="GO:0005975">
    <property type="term" value="P:carbohydrate metabolic process"/>
    <property type="evidence" value="ECO:0007669"/>
    <property type="project" value="InterPro"/>
</dbReference>
<accession>A0A2X4PGN9</accession>
<feature type="domain" description="Beta-lactamase-related" evidence="7">
    <location>
        <begin position="614"/>
        <end position="997"/>
    </location>
</feature>
<dbReference type="Gene3D" id="3.20.20.300">
    <property type="entry name" value="Glycoside hydrolase, family 3, N-terminal domain"/>
    <property type="match status" value="1"/>
</dbReference>
<evidence type="ECO:0000256" key="4">
    <source>
        <dbReference type="ARBA" id="ARBA00022801"/>
    </source>
</evidence>
<reference evidence="9 10" key="1">
    <citation type="submission" date="2018-06" db="EMBL/GenBank/DDBJ databases">
        <authorList>
            <consortium name="Pathogen Informatics"/>
            <person name="Doyle S."/>
        </authorList>
    </citation>
    <scope>NUCLEOTIDE SEQUENCE [LARGE SCALE GENOMIC DNA]</scope>
    <source>
        <strain evidence="9 10">NCTC12858</strain>
    </source>
</reference>
<dbReference type="GO" id="GO:0004563">
    <property type="term" value="F:beta-N-acetylhexosaminidase activity"/>
    <property type="evidence" value="ECO:0007669"/>
    <property type="project" value="UniProtKB-EC"/>
</dbReference>
<keyword evidence="5" id="KW-0326">Glycosidase</keyword>
<dbReference type="Proteomes" id="UP000249300">
    <property type="component" value="Chromosome 1"/>
</dbReference>
<dbReference type="SUPFAM" id="SSF51445">
    <property type="entry name" value="(Trans)glycosidases"/>
    <property type="match status" value="1"/>
</dbReference>
<evidence type="ECO:0000256" key="5">
    <source>
        <dbReference type="ARBA" id="ARBA00023295"/>
    </source>
</evidence>
<evidence type="ECO:0000313" key="10">
    <source>
        <dbReference type="Proteomes" id="UP000249300"/>
    </source>
</evidence>
<dbReference type="PANTHER" id="PTHR30480">
    <property type="entry name" value="BETA-HEXOSAMINIDASE-RELATED"/>
    <property type="match status" value="1"/>
</dbReference>
<dbReference type="InterPro" id="IPR017853">
    <property type="entry name" value="GH"/>
</dbReference>
<organism evidence="9 10">
    <name type="scientific">Porphyromonas crevioricanis</name>
    <dbReference type="NCBI Taxonomy" id="393921"/>
    <lineage>
        <taxon>Bacteria</taxon>
        <taxon>Pseudomonadati</taxon>
        <taxon>Bacteroidota</taxon>
        <taxon>Bacteroidia</taxon>
        <taxon>Bacteroidales</taxon>
        <taxon>Porphyromonadaceae</taxon>
        <taxon>Porphyromonas</taxon>
    </lineage>
</organism>
<dbReference type="Pfam" id="PF00144">
    <property type="entry name" value="Beta-lactamase"/>
    <property type="match status" value="1"/>
</dbReference>
<evidence type="ECO:0000256" key="2">
    <source>
        <dbReference type="ARBA" id="ARBA00005336"/>
    </source>
</evidence>
<keyword evidence="10" id="KW-1185">Reference proteome</keyword>
<evidence type="ECO:0000256" key="6">
    <source>
        <dbReference type="SAM" id="SignalP"/>
    </source>
</evidence>
<dbReference type="EC" id="3.2.1.52" evidence="3"/>
<keyword evidence="4" id="KW-0378">Hydrolase</keyword>
<feature type="signal peptide" evidence="6">
    <location>
        <begin position="1"/>
        <end position="21"/>
    </location>
</feature>
<dbReference type="Pfam" id="PF00933">
    <property type="entry name" value="Glyco_hydro_3"/>
    <property type="match status" value="1"/>
</dbReference>
<dbReference type="Gene3D" id="3.40.710.10">
    <property type="entry name" value="DD-peptidase/beta-lactamase superfamily"/>
    <property type="match status" value="1"/>
</dbReference>
<dbReference type="KEGG" id="pcre:NCTC12858_00894"/>
<feature type="chain" id="PRO_5015921246" description="beta-N-acetylhexosaminidase" evidence="6">
    <location>
        <begin position="22"/>
        <end position="1021"/>
    </location>
</feature>
<dbReference type="InterPro" id="IPR036962">
    <property type="entry name" value="Glyco_hydro_3_N_sf"/>
</dbReference>
<dbReference type="InterPro" id="IPR001466">
    <property type="entry name" value="Beta-lactam-related"/>
</dbReference>
<protein>
    <recommendedName>
        <fullName evidence="3">beta-N-acetylhexosaminidase</fullName>
        <ecNumber evidence="3">3.2.1.52</ecNumber>
    </recommendedName>
</protein>
<comment type="similarity">
    <text evidence="2">Belongs to the glycosyl hydrolase 3 family.</text>
</comment>
<dbReference type="InterPro" id="IPR012338">
    <property type="entry name" value="Beta-lactam/transpept-like"/>
</dbReference>
<dbReference type="RefSeq" id="WP_023939586.1">
    <property type="nucleotide sequence ID" value="NZ_LS483447.1"/>
</dbReference>
<evidence type="ECO:0000256" key="3">
    <source>
        <dbReference type="ARBA" id="ARBA00012663"/>
    </source>
</evidence>
<dbReference type="AlphaFoldDB" id="A0A2X4PGN9"/>
<keyword evidence="6" id="KW-0732">Signal</keyword>
<gene>
    <name evidence="9" type="primary">ybbD</name>
    <name evidence="9" type="ORF">NCTC12858_00894</name>
</gene>
<evidence type="ECO:0000313" key="9">
    <source>
        <dbReference type="EMBL" id="SQH73056.1"/>
    </source>
</evidence>
<evidence type="ECO:0000259" key="8">
    <source>
        <dbReference type="Pfam" id="PF00933"/>
    </source>
</evidence>